<evidence type="ECO:0000256" key="1">
    <source>
        <dbReference type="SAM" id="SignalP"/>
    </source>
</evidence>
<dbReference type="InterPro" id="IPR005069">
    <property type="entry name" value="Nucl-diP-sugar_transferase"/>
</dbReference>
<evidence type="ECO:0000313" key="3">
    <source>
        <dbReference type="EMBL" id="EGD81416.1"/>
    </source>
</evidence>
<sequence length="422" mass="45974">MSAFASASPAVVVFAGVLVLAIVVVGGSPPHDDPSLAPPWPDMRGNNSRSDAFGGKALTCPVTDASRSSFSSSAAGAVPRVLIITFTTFAYRRVVENMIASMHMAQRFSRVGVDDGFPPQLDVAASLYVLCLDRKVTDWCRQQGLNCVPFHAHFANTSLDDLWMLRLQLVQDCLHHGFDVWMNDADAVWLRDPWPLIHRELTVHKADIVAQRGGFPFEIGKAWGATMCFGFVYMRATAATKLVVALALQLAPYLERDDQLLVNSAVYLLATGRQQLLLPLSPHDFDALLRHLGVQVGTPEAPGQPALQFTGPGGVAERAKCHHRPLCYRQSHATAVVDVGLTDVPTQSLHHMRVALLGHAQVPRRCHPRFDGVQSAQGQQGPFVAHCYTSKTGAAKAQVFHKYNLWFINTTATVDDASSPSP</sequence>
<proteinExistence type="predicted"/>
<dbReference type="GO" id="GO:0016757">
    <property type="term" value="F:glycosyltransferase activity"/>
    <property type="evidence" value="ECO:0007669"/>
    <property type="project" value="TreeGrafter"/>
</dbReference>
<dbReference type="RefSeq" id="XP_004996620.1">
    <property type="nucleotide sequence ID" value="XM_004996563.1"/>
</dbReference>
<evidence type="ECO:0000313" key="4">
    <source>
        <dbReference type="Proteomes" id="UP000007799"/>
    </source>
</evidence>
<name>F2U1B4_SALR5</name>
<keyword evidence="1" id="KW-0732">Signal</keyword>
<feature type="signal peptide" evidence="1">
    <location>
        <begin position="1"/>
        <end position="27"/>
    </location>
</feature>
<dbReference type="InterPro" id="IPR052636">
    <property type="entry name" value="UDP-D-xylose:L-fucose_XylT"/>
</dbReference>
<dbReference type="AlphaFoldDB" id="F2U1B4"/>
<dbReference type="OrthoDB" id="206835at2759"/>
<dbReference type="GO" id="GO:0005794">
    <property type="term" value="C:Golgi apparatus"/>
    <property type="evidence" value="ECO:0007669"/>
    <property type="project" value="TreeGrafter"/>
</dbReference>
<dbReference type="PANTHER" id="PTHR47032:SF1">
    <property type="entry name" value="UDP-D-XYLOSE:L-FUCOSE ALPHA-1,3-D-XYLOSYLTRANSFERASE-RELATED"/>
    <property type="match status" value="1"/>
</dbReference>
<dbReference type="Pfam" id="PF03407">
    <property type="entry name" value="Nucleotid_trans"/>
    <property type="match status" value="1"/>
</dbReference>
<reference evidence="3" key="1">
    <citation type="submission" date="2009-08" db="EMBL/GenBank/DDBJ databases">
        <title>Annotation of Salpingoeca rosetta.</title>
        <authorList>
            <consortium name="The Broad Institute Genome Sequencing Platform"/>
            <person name="Russ C."/>
            <person name="Cuomo C."/>
            <person name="Burger G."/>
            <person name="Gray M.W."/>
            <person name="Holland P.W.H."/>
            <person name="King N."/>
            <person name="Lang F.B.F."/>
            <person name="Roger A.J."/>
            <person name="Ruiz-Trillo I."/>
            <person name="Young S.K."/>
            <person name="Zeng Q."/>
            <person name="Gargeya S."/>
            <person name="Alvarado L."/>
            <person name="Berlin A."/>
            <person name="Chapman S.B."/>
            <person name="Chen Z."/>
            <person name="Freedman E."/>
            <person name="Gellesch M."/>
            <person name="Goldberg J."/>
            <person name="Griggs A."/>
            <person name="Gujja S."/>
            <person name="Heilman E."/>
            <person name="Heiman D."/>
            <person name="Howarth C."/>
            <person name="Mehta T."/>
            <person name="Neiman D."/>
            <person name="Pearson M."/>
            <person name="Roberts A."/>
            <person name="Saif S."/>
            <person name="Shea T."/>
            <person name="Shenoy N."/>
            <person name="Sisk P."/>
            <person name="Stolte C."/>
            <person name="Sykes S."/>
            <person name="White J."/>
            <person name="Yandava C."/>
            <person name="Haas B."/>
            <person name="Nusbaum C."/>
            <person name="Birren B."/>
        </authorList>
    </citation>
    <scope>NUCLEOTIDE SEQUENCE</scope>
    <source>
        <strain evidence="3">ATCC 50818</strain>
    </source>
</reference>
<dbReference type="InParanoid" id="F2U1B4"/>
<feature type="domain" description="Nucleotide-diphospho-sugar transferase" evidence="2">
    <location>
        <begin position="127"/>
        <end position="260"/>
    </location>
</feature>
<accession>F2U1B4</accession>
<dbReference type="EMBL" id="GL832959">
    <property type="protein sequence ID" value="EGD81416.1"/>
    <property type="molecule type" value="Genomic_DNA"/>
</dbReference>
<protein>
    <recommendedName>
        <fullName evidence="2">Nucleotide-diphospho-sugar transferase domain-containing protein</fullName>
    </recommendedName>
</protein>
<dbReference type="PANTHER" id="PTHR47032">
    <property type="entry name" value="UDP-D-XYLOSE:L-FUCOSE ALPHA-1,3-D-XYLOSYLTRANSFERASE-RELATED"/>
    <property type="match status" value="1"/>
</dbReference>
<gene>
    <name evidence="3" type="ORF">PTSG_02139</name>
</gene>
<organism evidence="3 4">
    <name type="scientific">Salpingoeca rosetta (strain ATCC 50818 / BSB-021)</name>
    <dbReference type="NCBI Taxonomy" id="946362"/>
    <lineage>
        <taxon>Eukaryota</taxon>
        <taxon>Choanoflagellata</taxon>
        <taxon>Craspedida</taxon>
        <taxon>Salpingoecidae</taxon>
        <taxon>Salpingoeca</taxon>
    </lineage>
</organism>
<dbReference type="GeneID" id="16077212"/>
<dbReference type="KEGG" id="sre:PTSG_02139"/>
<dbReference type="Proteomes" id="UP000007799">
    <property type="component" value="Unassembled WGS sequence"/>
</dbReference>
<feature type="chain" id="PRO_5003287173" description="Nucleotide-diphospho-sugar transferase domain-containing protein" evidence="1">
    <location>
        <begin position="28"/>
        <end position="422"/>
    </location>
</feature>
<evidence type="ECO:0000259" key="2">
    <source>
        <dbReference type="Pfam" id="PF03407"/>
    </source>
</evidence>
<dbReference type="eggNOG" id="ENOG502SGR5">
    <property type="taxonomic scope" value="Eukaryota"/>
</dbReference>
<keyword evidence="4" id="KW-1185">Reference proteome</keyword>